<dbReference type="Proteomes" id="UP001152622">
    <property type="component" value="Chromosome 4"/>
</dbReference>
<gene>
    <name evidence="1" type="ORF">SKAU_G00129010</name>
</gene>
<comment type="caution">
    <text evidence="1">The sequence shown here is derived from an EMBL/GenBank/DDBJ whole genome shotgun (WGS) entry which is preliminary data.</text>
</comment>
<evidence type="ECO:0000313" key="2">
    <source>
        <dbReference type="Proteomes" id="UP001152622"/>
    </source>
</evidence>
<evidence type="ECO:0000313" key="1">
    <source>
        <dbReference type="EMBL" id="KAJ8364070.1"/>
    </source>
</evidence>
<protein>
    <submittedName>
        <fullName evidence="1">Uncharacterized protein</fullName>
    </submittedName>
</protein>
<keyword evidence="2" id="KW-1185">Reference proteome</keyword>
<proteinExistence type="predicted"/>
<accession>A0A9Q1J395</accession>
<dbReference type="OrthoDB" id="6159421at2759"/>
<reference evidence="1" key="1">
    <citation type="journal article" date="2023" name="Science">
        <title>Genome structures resolve the early diversification of teleost fishes.</title>
        <authorList>
            <person name="Parey E."/>
            <person name="Louis A."/>
            <person name="Montfort J."/>
            <person name="Bouchez O."/>
            <person name="Roques C."/>
            <person name="Iampietro C."/>
            <person name="Lluch J."/>
            <person name="Castinel A."/>
            <person name="Donnadieu C."/>
            <person name="Desvignes T."/>
            <person name="Floi Bucao C."/>
            <person name="Jouanno E."/>
            <person name="Wen M."/>
            <person name="Mejri S."/>
            <person name="Dirks R."/>
            <person name="Jansen H."/>
            <person name="Henkel C."/>
            <person name="Chen W.J."/>
            <person name="Zahm M."/>
            <person name="Cabau C."/>
            <person name="Klopp C."/>
            <person name="Thompson A.W."/>
            <person name="Robinson-Rechavi M."/>
            <person name="Braasch I."/>
            <person name="Lecointre G."/>
            <person name="Bobe J."/>
            <person name="Postlethwait J.H."/>
            <person name="Berthelot C."/>
            <person name="Roest Crollius H."/>
            <person name="Guiguen Y."/>
        </authorList>
    </citation>
    <scope>NUCLEOTIDE SEQUENCE</scope>
    <source>
        <strain evidence="1">WJC10195</strain>
    </source>
</reference>
<dbReference type="EMBL" id="JAINUF010000004">
    <property type="protein sequence ID" value="KAJ8364070.1"/>
    <property type="molecule type" value="Genomic_DNA"/>
</dbReference>
<name>A0A9Q1J395_SYNKA</name>
<dbReference type="AlphaFoldDB" id="A0A9Q1J395"/>
<organism evidence="1 2">
    <name type="scientific">Synaphobranchus kaupii</name>
    <name type="common">Kaup's arrowtooth eel</name>
    <dbReference type="NCBI Taxonomy" id="118154"/>
    <lineage>
        <taxon>Eukaryota</taxon>
        <taxon>Metazoa</taxon>
        <taxon>Chordata</taxon>
        <taxon>Craniata</taxon>
        <taxon>Vertebrata</taxon>
        <taxon>Euteleostomi</taxon>
        <taxon>Actinopterygii</taxon>
        <taxon>Neopterygii</taxon>
        <taxon>Teleostei</taxon>
        <taxon>Anguilliformes</taxon>
        <taxon>Synaphobranchidae</taxon>
        <taxon>Synaphobranchus</taxon>
    </lineage>
</organism>
<sequence length="132" mass="14933">MNQVLSVFLSSKEALSLKVPITIETLQRIKDAGETSLPGSFLSRLHQDLDAPLGLGAFSIQHEEVRNRRGRGVEDLPWEEQWARFVREVANPYISGLIRHLEIKIWTLLSLGPQAIALQDDQNYKTTPTCRP</sequence>